<gene>
    <name evidence="5" type="ORF">ENN51_03915</name>
</gene>
<keyword evidence="3" id="KW-0238">DNA-binding</keyword>
<evidence type="ECO:0000313" key="5">
    <source>
        <dbReference type="EMBL" id="HDQ99414.1"/>
    </source>
</evidence>
<dbReference type="GO" id="GO:0006310">
    <property type="term" value="P:DNA recombination"/>
    <property type="evidence" value="ECO:0007669"/>
    <property type="project" value="TreeGrafter"/>
</dbReference>
<dbReference type="PANTHER" id="PTHR30580:SF0">
    <property type="entry name" value="PRIMOSOMAL PROTEIN N"/>
    <property type="match status" value="1"/>
</dbReference>
<evidence type="ECO:0000256" key="3">
    <source>
        <dbReference type="ARBA" id="ARBA00023125"/>
    </source>
</evidence>
<dbReference type="Gene3D" id="3.40.1440.60">
    <property type="entry name" value="PriA, 3(prime) DNA-binding domain"/>
    <property type="match status" value="1"/>
</dbReference>
<dbReference type="PANTHER" id="PTHR30580">
    <property type="entry name" value="PRIMOSOMAL PROTEIN N"/>
    <property type="match status" value="1"/>
</dbReference>
<dbReference type="Proteomes" id="UP000885672">
    <property type="component" value="Unassembled WGS sequence"/>
</dbReference>
<name>A0A7V0T581_UNCW3</name>
<evidence type="ECO:0000256" key="2">
    <source>
        <dbReference type="ARBA" id="ARBA00022840"/>
    </source>
</evidence>
<sequence>MADDRRLCDIVIPRTRLNELTYDCAGLAFWPGDCVEVRLRGRKARAVVVGLPVASGVKGIRPVERLVEPGLLDSALLRLADWLADYYCCHRGEALGAILPRGIGGYRTGERAPAGEPPAGPGFDVGLLPARSGRFEAVLRFLDEARERGGGILLLTEAELESRRGELRARFGDDLVEYHSRLGPTGMKRAWRDIRAGRGRVVAGTRSAVFAPLAAPAGIAVLDAHDPVFKEERHPRYHARDVAVVRARAARCPVLLADPLPAVETWHNVTTGQYRLIEP</sequence>
<dbReference type="GO" id="GO:0003677">
    <property type="term" value="F:DNA binding"/>
    <property type="evidence" value="ECO:0007669"/>
    <property type="project" value="UniProtKB-KW"/>
</dbReference>
<dbReference type="InterPro" id="IPR041222">
    <property type="entry name" value="PriA_3primeBD"/>
</dbReference>
<dbReference type="GO" id="GO:0043138">
    <property type="term" value="F:3'-5' DNA helicase activity"/>
    <property type="evidence" value="ECO:0007669"/>
    <property type="project" value="TreeGrafter"/>
</dbReference>
<protein>
    <recommendedName>
        <fullName evidence="4">Primosomal protein N' 3' DNA-binding domain-containing protein</fullName>
    </recommendedName>
</protein>
<reference evidence="5" key="1">
    <citation type="journal article" date="2020" name="mSystems">
        <title>Genome- and Community-Level Interaction Insights into Carbon Utilization and Element Cycling Functions of Hydrothermarchaeota in Hydrothermal Sediment.</title>
        <authorList>
            <person name="Zhou Z."/>
            <person name="Liu Y."/>
            <person name="Xu W."/>
            <person name="Pan J."/>
            <person name="Luo Z.H."/>
            <person name="Li M."/>
        </authorList>
    </citation>
    <scope>NUCLEOTIDE SEQUENCE [LARGE SCALE GENOMIC DNA]</scope>
    <source>
        <strain evidence="5">SpSt-1182</strain>
    </source>
</reference>
<dbReference type="EMBL" id="DSBX01000148">
    <property type="protein sequence ID" value="HDQ99414.1"/>
    <property type="molecule type" value="Genomic_DNA"/>
</dbReference>
<dbReference type="SUPFAM" id="SSF52540">
    <property type="entry name" value="P-loop containing nucleoside triphosphate hydrolases"/>
    <property type="match status" value="1"/>
</dbReference>
<dbReference type="InterPro" id="IPR042115">
    <property type="entry name" value="PriA_3primeBD_sf"/>
</dbReference>
<keyword evidence="1" id="KW-0547">Nucleotide-binding</keyword>
<dbReference type="AlphaFoldDB" id="A0A7V0T581"/>
<dbReference type="GO" id="GO:0006270">
    <property type="term" value="P:DNA replication initiation"/>
    <property type="evidence" value="ECO:0007669"/>
    <property type="project" value="TreeGrafter"/>
</dbReference>
<dbReference type="InterPro" id="IPR027417">
    <property type="entry name" value="P-loop_NTPase"/>
</dbReference>
<feature type="non-terminal residue" evidence="5">
    <location>
        <position position="279"/>
    </location>
</feature>
<proteinExistence type="predicted"/>
<evidence type="ECO:0000256" key="1">
    <source>
        <dbReference type="ARBA" id="ARBA00022741"/>
    </source>
</evidence>
<comment type="caution">
    <text evidence="5">The sequence shown here is derived from an EMBL/GenBank/DDBJ whole genome shotgun (WGS) entry which is preliminary data.</text>
</comment>
<dbReference type="GO" id="GO:0005524">
    <property type="term" value="F:ATP binding"/>
    <property type="evidence" value="ECO:0007669"/>
    <property type="project" value="UniProtKB-KW"/>
</dbReference>
<keyword evidence="2" id="KW-0067">ATP-binding</keyword>
<dbReference type="Gene3D" id="3.40.50.300">
    <property type="entry name" value="P-loop containing nucleotide triphosphate hydrolases"/>
    <property type="match status" value="1"/>
</dbReference>
<dbReference type="GO" id="GO:0006302">
    <property type="term" value="P:double-strand break repair"/>
    <property type="evidence" value="ECO:0007669"/>
    <property type="project" value="TreeGrafter"/>
</dbReference>
<accession>A0A7V0T581</accession>
<dbReference type="Pfam" id="PF17764">
    <property type="entry name" value="PriA_3primeBD"/>
    <property type="match status" value="1"/>
</dbReference>
<evidence type="ECO:0000259" key="4">
    <source>
        <dbReference type="Pfam" id="PF17764"/>
    </source>
</evidence>
<organism evidence="5">
    <name type="scientific">candidate division WOR-3 bacterium</name>
    <dbReference type="NCBI Taxonomy" id="2052148"/>
    <lineage>
        <taxon>Bacteria</taxon>
        <taxon>Bacteria division WOR-3</taxon>
    </lineage>
</organism>
<feature type="domain" description="Primosomal protein N' 3' DNA-binding" evidence="4">
    <location>
        <begin position="10"/>
        <end position="100"/>
    </location>
</feature>